<dbReference type="AlphaFoldDB" id="A0A1E1WQG5"/>
<dbReference type="InterPro" id="IPR036047">
    <property type="entry name" value="F-box-like_dom_sf"/>
</dbReference>
<evidence type="ECO:0000313" key="2">
    <source>
        <dbReference type="EMBL" id="JAT89157.1"/>
    </source>
</evidence>
<dbReference type="SMART" id="SM00256">
    <property type="entry name" value="FBOX"/>
    <property type="match status" value="1"/>
</dbReference>
<evidence type="ECO:0000259" key="1">
    <source>
        <dbReference type="PROSITE" id="PS50181"/>
    </source>
</evidence>
<dbReference type="PANTHER" id="PTHR14381">
    <property type="entry name" value="DACTYLIN"/>
    <property type="match status" value="1"/>
</dbReference>
<dbReference type="OrthoDB" id="435188at2759"/>
<dbReference type="SUPFAM" id="SSF81383">
    <property type="entry name" value="F-box domain"/>
    <property type="match status" value="1"/>
</dbReference>
<dbReference type="PANTHER" id="PTHR14381:SF1">
    <property type="entry name" value="F-BOX_WD REPEAT-CONTAINING PROTEIN 4"/>
    <property type="match status" value="1"/>
</dbReference>
<accession>A0A1E1WQG5</accession>
<dbReference type="CDD" id="cd09917">
    <property type="entry name" value="F-box_SF"/>
    <property type="match status" value="1"/>
</dbReference>
<dbReference type="EMBL" id="GDQN01001897">
    <property type="protein sequence ID" value="JAT89157.1"/>
    <property type="molecule type" value="Transcribed_RNA"/>
</dbReference>
<sequence length="439" mass="49979">MSNLSILQLPLDILVNIMTNLSFADLRNVMLTCKALRDLILANNSIWRLISRDCRERLILHNSSDNSQTLTLSWYNRCRISHNWCRGIYRSKVVIYHQINYMPWLKFHESQVLFLSVGSNLQCYPNDKKGLPNCKTTLWKLQVPTVKRFDVRTDDISRFVVKNNFIVCGNRDGCVAVYRMENPRRKPYLLHHLIDCHENGQVEVSAVEIVNSTHKPCIVTASDSIATLRFWSITPDINGTNGVTNSRSVCTNEINLGDNVGVRCVALNSTESKLSIGPNGNSKPLLLDINTSKLVLTFESTKNIKQAVRDVRWHNENIITFVTHSGMLQMLDTRTGNLVYEAIDPFQSTLYCVKSDGVNSILVGSSEYSRCVLFDARNPAHHVQMYFTQKKSSPIYSLDFDSTKLIAAADRSIAVLNFNINPYTVETRDYSHAFEFVNR</sequence>
<reference evidence="2" key="1">
    <citation type="submission" date="2015-09" db="EMBL/GenBank/DDBJ databases">
        <title>De novo assembly of Pectinophora gossypiella (Pink Bollworm) gut transcriptome.</title>
        <authorList>
            <person name="Tassone E.E."/>
        </authorList>
    </citation>
    <scope>NUCLEOTIDE SEQUENCE</scope>
</reference>
<dbReference type="Gene3D" id="2.130.10.10">
    <property type="entry name" value="YVTN repeat-like/Quinoprotein amine dehydrogenase"/>
    <property type="match status" value="1"/>
</dbReference>
<gene>
    <name evidence="2" type="ORF">g.6754</name>
</gene>
<dbReference type="Pfam" id="PF12937">
    <property type="entry name" value="F-box-like"/>
    <property type="match status" value="1"/>
</dbReference>
<dbReference type="GO" id="GO:0031146">
    <property type="term" value="P:SCF-dependent proteasomal ubiquitin-dependent protein catabolic process"/>
    <property type="evidence" value="ECO:0007669"/>
    <property type="project" value="TreeGrafter"/>
</dbReference>
<dbReference type="InterPro" id="IPR001810">
    <property type="entry name" value="F-box_dom"/>
</dbReference>
<organism evidence="2">
    <name type="scientific">Pectinophora gossypiella</name>
    <name type="common">Cotton pink bollworm</name>
    <name type="synonym">Depressaria gossypiella</name>
    <dbReference type="NCBI Taxonomy" id="13191"/>
    <lineage>
        <taxon>Eukaryota</taxon>
        <taxon>Metazoa</taxon>
        <taxon>Ecdysozoa</taxon>
        <taxon>Arthropoda</taxon>
        <taxon>Hexapoda</taxon>
        <taxon>Insecta</taxon>
        <taxon>Pterygota</taxon>
        <taxon>Neoptera</taxon>
        <taxon>Endopterygota</taxon>
        <taxon>Lepidoptera</taxon>
        <taxon>Glossata</taxon>
        <taxon>Ditrysia</taxon>
        <taxon>Gelechioidea</taxon>
        <taxon>Gelechiidae</taxon>
        <taxon>Apatetrinae</taxon>
        <taxon>Pectinophora</taxon>
    </lineage>
</organism>
<dbReference type="PROSITE" id="PS50181">
    <property type="entry name" value="FBOX"/>
    <property type="match status" value="1"/>
</dbReference>
<feature type="domain" description="F-box" evidence="1">
    <location>
        <begin position="3"/>
        <end position="50"/>
    </location>
</feature>
<dbReference type="Gene3D" id="1.20.1280.50">
    <property type="match status" value="1"/>
</dbReference>
<name>A0A1E1WQG5_PECGO</name>
<dbReference type="InterPro" id="IPR036322">
    <property type="entry name" value="WD40_repeat_dom_sf"/>
</dbReference>
<dbReference type="InterPro" id="IPR052301">
    <property type="entry name" value="SCF_F-box/WD-repeat"/>
</dbReference>
<proteinExistence type="predicted"/>
<protein>
    <recommendedName>
        <fullName evidence="1">F-box domain-containing protein</fullName>
    </recommendedName>
</protein>
<dbReference type="InterPro" id="IPR015943">
    <property type="entry name" value="WD40/YVTN_repeat-like_dom_sf"/>
</dbReference>
<dbReference type="GO" id="GO:0019005">
    <property type="term" value="C:SCF ubiquitin ligase complex"/>
    <property type="evidence" value="ECO:0007669"/>
    <property type="project" value="TreeGrafter"/>
</dbReference>
<dbReference type="SUPFAM" id="SSF50978">
    <property type="entry name" value="WD40 repeat-like"/>
    <property type="match status" value="1"/>
</dbReference>